<proteinExistence type="predicted"/>
<feature type="region of interest" description="Disordered" evidence="1">
    <location>
        <begin position="1"/>
        <end position="20"/>
    </location>
</feature>
<dbReference type="InterPro" id="IPR022179">
    <property type="entry name" value="CFAP276"/>
</dbReference>
<dbReference type="AlphaFoldDB" id="A0AAV6H7S4"/>
<evidence type="ECO:0000313" key="2">
    <source>
        <dbReference type="EMBL" id="KAG5282125.1"/>
    </source>
</evidence>
<keyword evidence="3" id="KW-1185">Reference proteome</keyword>
<reference evidence="2" key="1">
    <citation type="submission" date="2020-10" db="EMBL/GenBank/DDBJ databases">
        <title>Chromosome-scale genome assembly of the Allis shad, Alosa alosa.</title>
        <authorList>
            <person name="Margot Z."/>
            <person name="Christophe K."/>
            <person name="Cabau C."/>
            <person name="Louis A."/>
            <person name="Berthelot C."/>
            <person name="Parey E."/>
            <person name="Roest Crollius H."/>
            <person name="Montfort J."/>
            <person name="Robinson-Rechavi M."/>
            <person name="Bucao C."/>
            <person name="Bouchez O."/>
            <person name="Gislard M."/>
            <person name="Lluch J."/>
            <person name="Milhes M."/>
            <person name="Lampietro C."/>
            <person name="Lopez Roques C."/>
            <person name="Donnadieu C."/>
            <person name="Braasch I."/>
            <person name="Desvignes T."/>
            <person name="Postlethwait J."/>
            <person name="Bobe J."/>
            <person name="Guiguen Y."/>
        </authorList>
    </citation>
    <scope>NUCLEOTIDE SEQUENCE</scope>
    <source>
        <strain evidence="2">M-15738</strain>
        <tissue evidence="2">Blood</tissue>
    </source>
</reference>
<evidence type="ECO:0000313" key="3">
    <source>
        <dbReference type="Proteomes" id="UP000823561"/>
    </source>
</evidence>
<dbReference type="Proteomes" id="UP000823561">
    <property type="component" value="Chromosome 4"/>
</dbReference>
<gene>
    <name evidence="2" type="ORF">AALO_G00052510</name>
</gene>
<feature type="compositionally biased region" description="Basic and acidic residues" evidence="1">
    <location>
        <begin position="157"/>
        <end position="166"/>
    </location>
</feature>
<sequence>MARKCNPYPFPRHENDHTFTGTKECQKHPFETPIHVAQNESPWSRLNDTATLASVRRNVCYYDKEAPRDSLDFHLKSTYDHHQKFQGNKNETLFQRETYSDDHGRILKNRQKTEAPQCGIEKREIRLWVNPQKASIYSIQGTIESHHNASTNRGYSRKHDGGFYST</sequence>
<protein>
    <submittedName>
        <fullName evidence="2">Uncharacterized protein</fullName>
    </submittedName>
</protein>
<accession>A0AAV6H7S4</accession>
<comment type="caution">
    <text evidence="2">The sequence shown here is derived from an EMBL/GenBank/DDBJ whole genome shotgun (WGS) entry which is preliminary data.</text>
</comment>
<dbReference type="EMBL" id="JADWDJ010000004">
    <property type="protein sequence ID" value="KAG5282125.1"/>
    <property type="molecule type" value="Genomic_DNA"/>
</dbReference>
<evidence type="ECO:0000256" key="1">
    <source>
        <dbReference type="SAM" id="MobiDB-lite"/>
    </source>
</evidence>
<name>A0AAV6H7S4_9TELE</name>
<dbReference type="Pfam" id="PF12494">
    <property type="entry name" value="DUF3695"/>
    <property type="match status" value="1"/>
</dbReference>
<organism evidence="2 3">
    <name type="scientific">Alosa alosa</name>
    <name type="common">allis shad</name>
    <dbReference type="NCBI Taxonomy" id="278164"/>
    <lineage>
        <taxon>Eukaryota</taxon>
        <taxon>Metazoa</taxon>
        <taxon>Chordata</taxon>
        <taxon>Craniata</taxon>
        <taxon>Vertebrata</taxon>
        <taxon>Euteleostomi</taxon>
        <taxon>Actinopterygii</taxon>
        <taxon>Neopterygii</taxon>
        <taxon>Teleostei</taxon>
        <taxon>Clupei</taxon>
        <taxon>Clupeiformes</taxon>
        <taxon>Clupeoidei</taxon>
        <taxon>Clupeidae</taxon>
        <taxon>Alosa</taxon>
    </lineage>
</organism>
<feature type="region of interest" description="Disordered" evidence="1">
    <location>
        <begin position="147"/>
        <end position="166"/>
    </location>
</feature>